<reference evidence="1" key="1">
    <citation type="journal article" date="2014" name="Front. Microbiol.">
        <title>High frequency of phylogenetically diverse reductive dehalogenase-homologous genes in deep subseafloor sedimentary metagenomes.</title>
        <authorList>
            <person name="Kawai M."/>
            <person name="Futagami T."/>
            <person name="Toyoda A."/>
            <person name="Takaki Y."/>
            <person name="Nishi S."/>
            <person name="Hori S."/>
            <person name="Arai W."/>
            <person name="Tsubouchi T."/>
            <person name="Morono Y."/>
            <person name="Uchiyama I."/>
            <person name="Ito T."/>
            <person name="Fujiyama A."/>
            <person name="Inagaki F."/>
            <person name="Takami H."/>
        </authorList>
    </citation>
    <scope>NUCLEOTIDE SEQUENCE</scope>
    <source>
        <strain evidence="1">Expedition CK06-06</strain>
    </source>
</reference>
<sequence>GVLIKGNRFKGNYKFVLREYDSKGTVIKL</sequence>
<protein>
    <submittedName>
        <fullName evidence="1">Uncharacterized protein</fullName>
    </submittedName>
</protein>
<gene>
    <name evidence="1" type="ORF">S12H4_32170</name>
</gene>
<comment type="caution">
    <text evidence="1">The sequence shown here is derived from an EMBL/GenBank/DDBJ whole genome shotgun (WGS) entry which is preliminary data.</text>
</comment>
<proteinExistence type="predicted"/>
<dbReference type="EMBL" id="BARW01018841">
    <property type="protein sequence ID" value="GAJ02263.1"/>
    <property type="molecule type" value="Genomic_DNA"/>
</dbReference>
<name>X1TA97_9ZZZZ</name>
<evidence type="ECO:0000313" key="1">
    <source>
        <dbReference type="EMBL" id="GAJ02263.1"/>
    </source>
</evidence>
<dbReference type="AlphaFoldDB" id="X1TA97"/>
<organism evidence="1">
    <name type="scientific">marine sediment metagenome</name>
    <dbReference type="NCBI Taxonomy" id="412755"/>
    <lineage>
        <taxon>unclassified sequences</taxon>
        <taxon>metagenomes</taxon>
        <taxon>ecological metagenomes</taxon>
    </lineage>
</organism>
<feature type="non-terminal residue" evidence="1">
    <location>
        <position position="1"/>
    </location>
</feature>
<accession>X1TA97</accession>